<evidence type="ECO:0000259" key="3">
    <source>
        <dbReference type="SMART" id="SM01008"/>
    </source>
</evidence>
<dbReference type="PANTHER" id="PTHR11908:SF132">
    <property type="entry name" value="ALDEHYDE OXIDASE 1-RELATED"/>
    <property type="match status" value="1"/>
</dbReference>
<dbReference type="SUPFAM" id="SSF56003">
    <property type="entry name" value="Molybdenum cofactor-binding domain"/>
    <property type="match status" value="1"/>
</dbReference>
<dbReference type="Pfam" id="PF01315">
    <property type="entry name" value="Ald_Xan_dh_C"/>
    <property type="match status" value="1"/>
</dbReference>
<evidence type="ECO:0000256" key="2">
    <source>
        <dbReference type="ARBA" id="ARBA00023002"/>
    </source>
</evidence>
<dbReference type="SMART" id="SM01008">
    <property type="entry name" value="Ald_Xan_dh_C"/>
    <property type="match status" value="1"/>
</dbReference>
<dbReference type="GO" id="GO:0005506">
    <property type="term" value="F:iron ion binding"/>
    <property type="evidence" value="ECO:0007669"/>
    <property type="project" value="InterPro"/>
</dbReference>
<keyword evidence="5" id="KW-1185">Reference proteome</keyword>
<dbReference type="PANTHER" id="PTHR11908">
    <property type="entry name" value="XANTHINE DEHYDROGENASE"/>
    <property type="match status" value="1"/>
</dbReference>
<dbReference type="GO" id="GO:0016491">
    <property type="term" value="F:oxidoreductase activity"/>
    <property type="evidence" value="ECO:0007669"/>
    <property type="project" value="UniProtKB-KW"/>
</dbReference>
<name>A0AAE3HF71_9FIRM</name>
<dbReference type="InterPro" id="IPR016208">
    <property type="entry name" value="Ald_Oxase/xanthine_DH-like"/>
</dbReference>
<dbReference type="InterPro" id="IPR036856">
    <property type="entry name" value="Ald_Oxase/Xan_DH_a/b_sf"/>
</dbReference>
<dbReference type="Pfam" id="PF02738">
    <property type="entry name" value="MoCoBD_1"/>
    <property type="match status" value="1"/>
</dbReference>
<proteinExistence type="predicted"/>
<reference evidence="4" key="1">
    <citation type="submission" date="2022-07" db="EMBL/GenBank/DDBJ databases">
        <title>Enhanced cultured diversity of the mouse gut microbiota enables custom-made synthetic communities.</title>
        <authorList>
            <person name="Afrizal A."/>
        </authorList>
    </citation>
    <scope>NUCLEOTIDE SEQUENCE</scope>
    <source>
        <strain evidence="4">DSM 28593</strain>
    </source>
</reference>
<organism evidence="4 5">
    <name type="scientific">Irregularibacter muris</name>
    <dbReference type="NCBI Taxonomy" id="1796619"/>
    <lineage>
        <taxon>Bacteria</taxon>
        <taxon>Bacillati</taxon>
        <taxon>Bacillota</taxon>
        <taxon>Clostridia</taxon>
        <taxon>Eubacteriales</taxon>
        <taxon>Eubacteriaceae</taxon>
        <taxon>Irregularibacter</taxon>
    </lineage>
</organism>
<evidence type="ECO:0000313" key="5">
    <source>
        <dbReference type="Proteomes" id="UP001205748"/>
    </source>
</evidence>
<dbReference type="AlphaFoldDB" id="A0AAE3HF71"/>
<gene>
    <name evidence="4" type="ORF">NSA47_08410</name>
</gene>
<dbReference type="InterPro" id="IPR046867">
    <property type="entry name" value="AldOxase/xan_DH_MoCoBD2"/>
</dbReference>
<dbReference type="InterPro" id="IPR008274">
    <property type="entry name" value="AldOxase/xan_DH_MoCoBD1"/>
</dbReference>
<accession>A0AAE3HF71</accession>
<protein>
    <submittedName>
        <fullName evidence="4">Xanthine dehydrogenase family protein molybdopterin-binding subunit</fullName>
    </submittedName>
</protein>
<dbReference type="InterPro" id="IPR000674">
    <property type="entry name" value="Ald_Oxase/Xan_DH_a/b"/>
</dbReference>
<evidence type="ECO:0000256" key="1">
    <source>
        <dbReference type="ARBA" id="ARBA00022505"/>
    </source>
</evidence>
<feature type="domain" description="Aldehyde oxidase/xanthine dehydrogenase a/b hammerhead" evidence="3">
    <location>
        <begin position="21"/>
        <end position="125"/>
    </location>
</feature>
<sequence>MDNYQVLGTSVPRLDGKDKVAGRQRYVNDKQIPGLLHAALKTSTHAHAEIKSIDISKALEAPGVQAVLTGEDFPVTIGLYMGDKPPIARSKVRHYGEAVAVVIANSELEAKSALPLIHVEYQPLPYVSSPREALKEDAPILHKELEDYKHIPAVLPEPGTNISNRTKIRKGDIQEGFKKADFIIESSFEFPPGDHVAMETRATIAEIGSNGDVKIQSATQAPFLAKALIGYNFNVPIGKINVTSPPVGGGFGGKAGLQLEGLVYLLSRSVDGRPVKLVNTREQDLLTSPGHIGLQADVKLGCTKEGELVAAELTYLFDGGAYADYAVNISRAAAISCTGPYRIPNVWCDSLCVYTNHPFATAYRGFGHIELAYAIERSIDLLAEEMGMDSMDFRLKNAIQQGDTSPTQSIMDANTGDLRECIRRTADMIGWKEGIYKQVSPTKVRAKGMGLLWKAPAMPTNTDAGVILTFNEDGSMNFQTGVVEIGQGTHTGLAQIIAEKFKVSTDMVHVVHDVNTKTAPHDWATAASRGLMMAGRAAIEAADDAISQLKRTASIPLRCPPQDLEVAGGRVFLKDEPEIGILVQEVAMGYVYPNGNAVEGQVIGRGRYVSRRLSGLDPETGEGHPALEWTLGAEAIEVELDLADGSYDILNAVCCMDVGTVINPDLAHAQVVGALGMGLSFARNEGFIFNNRGQVVNEDLRSYKILRYGEEPQYQVEFLHTPQGDGPFDARGLGEQGVVGMPGALSNALSRAAGKQLNFLPLTPESIWKTVKEVK</sequence>
<dbReference type="SUPFAM" id="SSF54665">
    <property type="entry name" value="CO dehydrogenase molybdoprotein N-domain-like"/>
    <property type="match status" value="1"/>
</dbReference>
<keyword evidence="2" id="KW-0560">Oxidoreductase</keyword>
<dbReference type="RefSeq" id="WP_257530902.1">
    <property type="nucleotide sequence ID" value="NZ_JANKAS010000006.1"/>
</dbReference>
<dbReference type="Pfam" id="PF20256">
    <property type="entry name" value="MoCoBD_2"/>
    <property type="match status" value="1"/>
</dbReference>
<dbReference type="Gene3D" id="3.90.1170.50">
    <property type="entry name" value="Aldehyde oxidase/xanthine dehydrogenase, a/b hammerhead"/>
    <property type="match status" value="1"/>
</dbReference>
<dbReference type="InterPro" id="IPR037165">
    <property type="entry name" value="AldOxase/xan_DH_Mopterin-bd_sf"/>
</dbReference>
<dbReference type="EMBL" id="JANKAS010000006">
    <property type="protein sequence ID" value="MCR1899006.1"/>
    <property type="molecule type" value="Genomic_DNA"/>
</dbReference>
<dbReference type="Gene3D" id="3.30.365.10">
    <property type="entry name" value="Aldehyde oxidase/xanthine dehydrogenase, molybdopterin binding domain"/>
    <property type="match status" value="4"/>
</dbReference>
<comment type="caution">
    <text evidence="4">The sequence shown here is derived from an EMBL/GenBank/DDBJ whole genome shotgun (WGS) entry which is preliminary data.</text>
</comment>
<dbReference type="Proteomes" id="UP001205748">
    <property type="component" value="Unassembled WGS sequence"/>
</dbReference>
<keyword evidence="1" id="KW-0500">Molybdenum</keyword>
<evidence type="ECO:0000313" key="4">
    <source>
        <dbReference type="EMBL" id="MCR1899006.1"/>
    </source>
</evidence>